<gene>
    <name evidence="16" type="primary">oadG</name>
    <name evidence="18" type="ORF">SAMN05216210_2220</name>
</gene>
<dbReference type="STRING" id="1434072.SAMN05216210_2220"/>
<evidence type="ECO:0000256" key="15">
    <source>
        <dbReference type="ARBA" id="ARBA00048176"/>
    </source>
</evidence>
<keyword evidence="9 16" id="KW-1278">Translocase</keyword>
<proteinExistence type="inferred from homology"/>
<evidence type="ECO:0000256" key="7">
    <source>
        <dbReference type="ARBA" id="ARBA00022475"/>
    </source>
</evidence>
<evidence type="ECO:0000256" key="9">
    <source>
        <dbReference type="ARBA" id="ARBA00022967"/>
    </source>
</evidence>
<evidence type="ECO:0000256" key="5">
    <source>
        <dbReference type="ARBA" id="ARBA00011869"/>
    </source>
</evidence>
<evidence type="ECO:0000256" key="4">
    <source>
        <dbReference type="ARBA" id="ARBA00005844"/>
    </source>
</evidence>
<dbReference type="GO" id="GO:0005886">
    <property type="term" value="C:plasma membrane"/>
    <property type="evidence" value="ECO:0007669"/>
    <property type="project" value="UniProtKB-SubCell"/>
</dbReference>
<dbReference type="GO" id="GO:0008948">
    <property type="term" value="F:oxaloacetate decarboxylase activity"/>
    <property type="evidence" value="ECO:0007669"/>
    <property type="project" value="UniProtKB-UniRule"/>
</dbReference>
<dbReference type="AlphaFoldDB" id="A0A1H2GDN3"/>
<keyword evidence="8 16" id="KW-0812">Transmembrane</keyword>
<evidence type="ECO:0000256" key="2">
    <source>
        <dbReference type="ARBA" id="ARBA00003002"/>
    </source>
</evidence>
<keyword evidence="12 16" id="KW-0406">Ion transport</keyword>
<dbReference type="HAMAP" id="MF_00404">
    <property type="entry name" value="OadG"/>
    <property type="match status" value="1"/>
</dbReference>
<dbReference type="EMBL" id="LT629787">
    <property type="protein sequence ID" value="SDU17582.1"/>
    <property type="molecule type" value="Genomic_DNA"/>
</dbReference>
<evidence type="ECO:0000256" key="3">
    <source>
        <dbReference type="ARBA" id="ARBA00004162"/>
    </source>
</evidence>
<dbReference type="GO" id="GO:0015081">
    <property type="term" value="F:sodium ion transmembrane transporter activity"/>
    <property type="evidence" value="ECO:0007669"/>
    <property type="project" value="UniProtKB-UniRule"/>
</dbReference>
<evidence type="ECO:0000256" key="12">
    <source>
        <dbReference type="ARBA" id="ARBA00023065"/>
    </source>
</evidence>
<keyword evidence="6 16" id="KW-0813">Transport</keyword>
<comment type="cofactor">
    <cofactor evidence="1 16 17">
        <name>Na(+)</name>
        <dbReference type="ChEBI" id="CHEBI:29101"/>
    </cofactor>
</comment>
<keyword evidence="11 16" id="KW-0915">Sodium</keyword>
<evidence type="ECO:0000256" key="17">
    <source>
        <dbReference type="RuleBase" id="RU004278"/>
    </source>
</evidence>
<dbReference type="EC" id="7.2.4.2" evidence="16"/>
<sequence>MNSSELMEEGVELMLLGMGSVFVFLIMLVVIVTLMSKVLGRYFPEPVAVPAGRSAAKPKAGAGDVDEQTISVIRAAIRQHRARRGS</sequence>
<dbReference type="NCBIfam" id="TIGR01195">
    <property type="entry name" value="oadG_fam"/>
    <property type="match status" value="1"/>
</dbReference>
<keyword evidence="14 16" id="KW-0739">Sodium transport</keyword>
<dbReference type="RefSeq" id="WP_092386876.1">
    <property type="nucleotide sequence ID" value="NZ_LT629787.1"/>
</dbReference>
<keyword evidence="19" id="KW-1185">Reference proteome</keyword>
<dbReference type="GO" id="GO:0036376">
    <property type="term" value="P:sodium ion export across plasma membrane"/>
    <property type="evidence" value="ECO:0007669"/>
    <property type="project" value="InterPro"/>
</dbReference>
<protein>
    <recommendedName>
        <fullName evidence="16">Probable oxaloacetate decarboxylase gamma chain</fullName>
        <ecNumber evidence="16">7.2.4.2</ecNumber>
    </recommendedName>
</protein>
<evidence type="ECO:0000313" key="18">
    <source>
        <dbReference type="EMBL" id="SDU17582.1"/>
    </source>
</evidence>
<name>A0A1H2GDN3_9GAMM</name>
<keyword evidence="7 16" id="KW-1003">Cell membrane</keyword>
<comment type="catalytic activity">
    <reaction evidence="15 16 17">
        <text>oxaloacetate + 2 Na(+)(in) + H(+) = pyruvate + 2 Na(+)(out) + CO2</text>
        <dbReference type="Rhea" id="RHEA:57724"/>
        <dbReference type="ChEBI" id="CHEBI:15361"/>
        <dbReference type="ChEBI" id="CHEBI:15378"/>
        <dbReference type="ChEBI" id="CHEBI:16452"/>
        <dbReference type="ChEBI" id="CHEBI:16526"/>
        <dbReference type="ChEBI" id="CHEBI:29101"/>
        <dbReference type="EC" id="7.2.4.2"/>
    </reaction>
</comment>
<dbReference type="Pfam" id="PF04277">
    <property type="entry name" value="OAD_gamma"/>
    <property type="match status" value="1"/>
</dbReference>
<evidence type="ECO:0000256" key="13">
    <source>
        <dbReference type="ARBA" id="ARBA00023136"/>
    </source>
</evidence>
<evidence type="ECO:0000313" key="19">
    <source>
        <dbReference type="Proteomes" id="UP000243924"/>
    </source>
</evidence>
<evidence type="ECO:0000256" key="16">
    <source>
        <dbReference type="HAMAP-Rule" id="MF_00404"/>
    </source>
</evidence>
<dbReference type="Proteomes" id="UP000243924">
    <property type="component" value="Chromosome I"/>
</dbReference>
<evidence type="ECO:0000256" key="1">
    <source>
        <dbReference type="ARBA" id="ARBA00001959"/>
    </source>
</evidence>
<keyword evidence="13 16" id="KW-0472">Membrane</keyword>
<feature type="transmembrane region" description="Helical" evidence="16 17">
    <location>
        <begin position="13"/>
        <end position="34"/>
    </location>
</feature>
<comment type="subcellular location">
    <subcellularLocation>
        <location evidence="3 16 17">Cell membrane</location>
        <topology evidence="3 16 17">Single-pass membrane protein</topology>
    </subcellularLocation>
</comment>
<comment type="subunit">
    <text evidence="5 16">Heterotrimer of an alpha, a beta and a gamma subunit.</text>
</comment>
<evidence type="ECO:0000256" key="14">
    <source>
        <dbReference type="ARBA" id="ARBA00023201"/>
    </source>
</evidence>
<dbReference type="InterPro" id="IPR005899">
    <property type="entry name" value="Na_pump_deCOase"/>
</dbReference>
<evidence type="ECO:0000256" key="11">
    <source>
        <dbReference type="ARBA" id="ARBA00023053"/>
    </source>
</evidence>
<reference evidence="19" key="1">
    <citation type="submission" date="2016-10" db="EMBL/GenBank/DDBJ databases">
        <authorList>
            <person name="Varghese N."/>
            <person name="Submissions S."/>
        </authorList>
    </citation>
    <scope>NUCLEOTIDE SEQUENCE [LARGE SCALE GENOMIC DNA]</scope>
    <source>
        <strain evidence="19">CECT 8338</strain>
    </source>
</reference>
<dbReference type="GO" id="GO:0015451">
    <property type="term" value="F:decarboxylation-driven active transmembrane transporter activity"/>
    <property type="evidence" value="ECO:0007669"/>
    <property type="project" value="UniProtKB-EC"/>
</dbReference>
<comment type="similarity">
    <text evidence="4 16 17">Belongs to the OadG family.</text>
</comment>
<evidence type="ECO:0000256" key="8">
    <source>
        <dbReference type="ARBA" id="ARBA00022692"/>
    </source>
</evidence>
<keyword evidence="10 16" id="KW-1133">Transmembrane helix</keyword>
<dbReference type="InterPro" id="IPR023424">
    <property type="entry name" value="OadG"/>
</dbReference>
<evidence type="ECO:0000256" key="6">
    <source>
        <dbReference type="ARBA" id="ARBA00022448"/>
    </source>
</evidence>
<evidence type="ECO:0000256" key="10">
    <source>
        <dbReference type="ARBA" id="ARBA00022989"/>
    </source>
</evidence>
<comment type="function">
    <text evidence="2 16 17">Catalyzes the decarboxylation of oxaloacetate coupled to Na(+) translocation.</text>
</comment>
<organism evidence="18 19">
    <name type="scientific">Halopseudomonas salegens</name>
    <dbReference type="NCBI Taxonomy" id="1434072"/>
    <lineage>
        <taxon>Bacteria</taxon>
        <taxon>Pseudomonadati</taxon>
        <taxon>Pseudomonadota</taxon>
        <taxon>Gammaproteobacteria</taxon>
        <taxon>Pseudomonadales</taxon>
        <taxon>Pseudomonadaceae</taxon>
        <taxon>Halopseudomonas</taxon>
    </lineage>
</organism>
<accession>A0A1H2GDN3</accession>